<dbReference type="EMBL" id="MWKN01000060">
    <property type="protein sequence ID" value="OOP58466.1"/>
    <property type="molecule type" value="Genomic_DNA"/>
</dbReference>
<evidence type="ECO:0000313" key="2">
    <source>
        <dbReference type="EMBL" id="MEK0309284.1"/>
    </source>
</evidence>
<protein>
    <submittedName>
        <fullName evidence="2">Metallopeptidase TldD-related protein</fullName>
    </submittedName>
</protein>
<comment type="caution">
    <text evidence="3">The sequence shown here is derived from an EMBL/GenBank/DDBJ whole genome shotgun (WGS) entry which is preliminary data.</text>
</comment>
<proteinExistence type="predicted"/>
<evidence type="ECO:0000259" key="1">
    <source>
        <dbReference type="Pfam" id="PF19289"/>
    </source>
</evidence>
<name>A0A1S9LZP6_9MOLU</name>
<dbReference type="Proteomes" id="UP000189722">
    <property type="component" value="Unassembled WGS sequence"/>
</dbReference>
<evidence type="ECO:0000313" key="3">
    <source>
        <dbReference type="EMBL" id="OOP58466.1"/>
    </source>
</evidence>
<evidence type="ECO:0000313" key="4">
    <source>
        <dbReference type="Proteomes" id="UP000189722"/>
    </source>
</evidence>
<evidence type="ECO:0000313" key="5">
    <source>
        <dbReference type="Proteomes" id="UP001383392"/>
    </source>
</evidence>
<reference evidence="2 5" key="2">
    <citation type="journal article" date="2023" name="Int. J. Syst. Evol. Microbiol.">
        <title>The observation of taxonomic boundaries for the 16SrII and 16SrXXV phytoplasmas using genome-based delimitation.</title>
        <authorList>
            <person name="Rodrigues Jardim B."/>
            <person name="Tran-Nguyen L.T.T."/>
            <person name="Gambley C."/>
            <person name="Al-Sadi A.M."/>
            <person name="Al-Subhi A.M."/>
            <person name="Foissac X."/>
            <person name="Salar P."/>
            <person name="Cai H."/>
            <person name="Yang J.Y."/>
            <person name="Davis R."/>
            <person name="Jones L."/>
            <person name="Rodoni B."/>
            <person name="Constable F.E."/>
        </authorList>
    </citation>
    <scope>NUCLEOTIDE SEQUENCE [LARGE SCALE GENOMIC DNA]</scope>
    <source>
        <strain evidence="2">BAWM-OMN-P75</strain>
    </source>
</reference>
<dbReference type="AlphaFoldDB" id="A0A1S9LZP6"/>
<accession>A0A1S9LZP6</accession>
<dbReference type="Pfam" id="PF19289">
    <property type="entry name" value="PmbA_TldD_3rd"/>
    <property type="match status" value="1"/>
</dbReference>
<dbReference type="EMBL" id="JAOSJG010000025">
    <property type="protein sequence ID" value="MEK0309284.1"/>
    <property type="molecule type" value="Genomic_DNA"/>
</dbReference>
<organism evidence="3 4">
    <name type="scientific">Candidatus Phytoplasma citri</name>
    <dbReference type="NCBI Taxonomy" id="180978"/>
    <lineage>
        <taxon>Bacteria</taxon>
        <taxon>Bacillati</taxon>
        <taxon>Mycoplasmatota</taxon>
        <taxon>Mollicutes</taxon>
        <taxon>Acholeplasmatales</taxon>
        <taxon>Acholeplasmataceae</taxon>
        <taxon>Candidatus Phytoplasma</taxon>
        <taxon>16SrII (Peanut WB group)</taxon>
    </lineage>
</organism>
<dbReference type="InterPro" id="IPR045569">
    <property type="entry name" value="Metalloprtase-TldD/E_C"/>
</dbReference>
<reference evidence="3 4" key="1">
    <citation type="submission" date="2017-02" db="EMBL/GenBank/DDBJ databases">
        <title>A draft genome of 'Candidatus Phytoplasma aurantifolia' the agent of the witches-broom disease of lime.</title>
        <authorList>
            <person name="Foissac X."/>
            <person name="Carle P."/>
        </authorList>
    </citation>
    <scope>NUCLEOTIDE SEQUENCE [LARGE SCALE GENOMIC DNA]</scope>
    <source>
        <strain evidence="3 4">WBDL</strain>
    </source>
</reference>
<dbReference type="SUPFAM" id="SSF111283">
    <property type="entry name" value="Putative modulator of DNA gyrase, PmbA/TldD"/>
    <property type="match status" value="1"/>
</dbReference>
<gene>
    <name evidence="3" type="ORF">B2G44_01870</name>
    <name evidence="2" type="ORF">OC712_02205</name>
</gene>
<keyword evidence="5" id="KW-1185">Reference proteome</keyword>
<dbReference type="GO" id="GO:0008237">
    <property type="term" value="F:metallopeptidase activity"/>
    <property type="evidence" value="ECO:0007669"/>
    <property type="project" value="InterPro"/>
</dbReference>
<dbReference type="InterPro" id="IPR036059">
    <property type="entry name" value="TldD/PmbA_sf"/>
</dbReference>
<dbReference type="GO" id="GO:0006508">
    <property type="term" value="P:proteolysis"/>
    <property type="evidence" value="ECO:0007669"/>
    <property type="project" value="InterPro"/>
</dbReference>
<sequence>MYVKNILTLGENQIGAKTLPSKFYRVVFSNEVFSELLLNFQNVFSALYVYRNLSKYKHSQGTLVANPKVTIIDDPWAPKMPKFRVV</sequence>
<dbReference type="RefSeq" id="WP_078123149.1">
    <property type="nucleotide sequence ID" value="NZ_JAOSJG010000025.1"/>
</dbReference>
<dbReference type="Proteomes" id="UP001383392">
    <property type="component" value="Unassembled WGS sequence"/>
</dbReference>
<dbReference type="OrthoDB" id="9803213at2"/>
<feature type="domain" description="Metalloprotease TldD/E C-terminal" evidence="1">
    <location>
        <begin position="24"/>
        <end position="83"/>
    </location>
</feature>